<dbReference type="Pfam" id="PF04405">
    <property type="entry name" value="ScdA_N"/>
    <property type="match status" value="1"/>
</dbReference>
<protein>
    <submittedName>
        <fullName evidence="6">Iron-sulfur cluster repair di-iron protein</fullName>
    </submittedName>
</protein>
<keyword evidence="4" id="KW-0408">Iron</keyword>
<feature type="domain" description="Hemerythrin-like" evidence="5">
    <location>
        <begin position="84"/>
        <end position="223"/>
    </location>
</feature>
<evidence type="ECO:0000256" key="4">
    <source>
        <dbReference type="ARBA" id="ARBA00023004"/>
    </source>
</evidence>
<proteinExistence type="predicted"/>
<dbReference type="GO" id="GO:0005737">
    <property type="term" value="C:cytoplasm"/>
    <property type="evidence" value="ECO:0007669"/>
    <property type="project" value="UniProtKB-SubCell"/>
</dbReference>
<dbReference type="OrthoDB" id="9797132at2"/>
<evidence type="ECO:0000313" key="7">
    <source>
        <dbReference type="Proteomes" id="UP000238589"/>
    </source>
</evidence>
<dbReference type="Proteomes" id="UP000238589">
    <property type="component" value="Unassembled WGS sequence"/>
</dbReference>
<keyword evidence="2" id="KW-0963">Cytoplasm</keyword>
<dbReference type="Gene3D" id="1.20.120.520">
    <property type="entry name" value="nmb1532 protein domain like"/>
    <property type="match status" value="1"/>
</dbReference>
<dbReference type="AlphaFoldDB" id="A0A2S9K486"/>
<evidence type="ECO:0000256" key="3">
    <source>
        <dbReference type="ARBA" id="ARBA00022723"/>
    </source>
</evidence>
<dbReference type="CDD" id="cd12108">
    <property type="entry name" value="Hr-like"/>
    <property type="match status" value="1"/>
</dbReference>
<keyword evidence="7" id="KW-1185">Reference proteome</keyword>
<dbReference type="EMBL" id="PVLQ01000031">
    <property type="protein sequence ID" value="PRD65261.1"/>
    <property type="molecule type" value="Genomic_DNA"/>
</dbReference>
<dbReference type="GO" id="GO:0046872">
    <property type="term" value="F:metal ion binding"/>
    <property type="evidence" value="ECO:0007669"/>
    <property type="project" value="UniProtKB-KW"/>
</dbReference>
<gene>
    <name evidence="6" type="ORF">C6P64_09650</name>
</gene>
<organism evidence="6 7">
    <name type="scientific">Malikia granosa</name>
    <dbReference type="NCBI Taxonomy" id="263067"/>
    <lineage>
        <taxon>Bacteria</taxon>
        <taxon>Pseudomonadati</taxon>
        <taxon>Pseudomonadota</taxon>
        <taxon>Betaproteobacteria</taxon>
        <taxon>Burkholderiales</taxon>
        <taxon>Comamonadaceae</taxon>
        <taxon>Malikia</taxon>
    </lineage>
</organism>
<dbReference type="NCBIfam" id="NF008221">
    <property type="entry name" value="PRK10992.1"/>
    <property type="match status" value="1"/>
</dbReference>
<evidence type="ECO:0000313" key="6">
    <source>
        <dbReference type="EMBL" id="PRD65261.1"/>
    </source>
</evidence>
<dbReference type="Pfam" id="PF01814">
    <property type="entry name" value="Hemerythrin"/>
    <property type="match status" value="1"/>
</dbReference>
<name>A0A2S9K486_9BURK</name>
<dbReference type="InterPro" id="IPR012312">
    <property type="entry name" value="Hemerythrin-like"/>
</dbReference>
<dbReference type="NCBIfam" id="TIGR03652">
    <property type="entry name" value="FeS_repair_RIC"/>
    <property type="match status" value="1"/>
</dbReference>
<dbReference type="PANTHER" id="PTHR36438:SF1">
    <property type="entry name" value="IRON-SULFUR CLUSTER REPAIR PROTEIN YTFE"/>
    <property type="match status" value="1"/>
</dbReference>
<reference evidence="6 7" key="1">
    <citation type="submission" date="2018-03" db="EMBL/GenBank/DDBJ databases">
        <title>Comparative genomics illustrates the genes involved in a hyperalkaliphilic mechanisms of Serpentinomonas isolated from highly-alkaline calcium-rich serpentinized springs.</title>
        <authorList>
            <person name="Suzuki S."/>
            <person name="Ishii S."/>
            <person name="Walworth N."/>
            <person name="Bird L."/>
            <person name="Kuenen J.G."/>
            <person name="Nealson K.H."/>
        </authorList>
    </citation>
    <scope>NUCLEOTIDE SEQUENCE [LARGE SCALE GENOMIC DNA]</scope>
    <source>
        <strain evidence="6 7">P1</strain>
    </source>
</reference>
<accession>A0A2S9K486</accession>
<sequence>MDTVDTLAPDTPLADQSLGQIAVALPGATALFRRLKLDFCCGGQVSLRAASEARGLDLPALLQDLAKLERDDQPPAESQPGALIDHILQRYHQVHREQLPELIRMARRVEAVHRDHPQVPTGLAAHLETMEAELLEHMAKEETVLFPMIKAGPPPFVVHPIGVMREEHLQHGEALERLMALSQDARPPAGACNTWRALYAGIIQLSDDLIQHIHLENNLLFPQFEPASAAAAGCGCSGH</sequence>
<comment type="subcellular location">
    <subcellularLocation>
        <location evidence="1">Cytoplasm</location>
    </subcellularLocation>
</comment>
<dbReference type="PANTHER" id="PTHR36438">
    <property type="entry name" value="IRON-SULFUR CLUSTER REPAIR PROTEIN YTFE"/>
    <property type="match status" value="1"/>
</dbReference>
<evidence type="ECO:0000256" key="1">
    <source>
        <dbReference type="ARBA" id="ARBA00004496"/>
    </source>
</evidence>
<evidence type="ECO:0000256" key="2">
    <source>
        <dbReference type="ARBA" id="ARBA00022490"/>
    </source>
</evidence>
<keyword evidence="3" id="KW-0479">Metal-binding</keyword>
<dbReference type="InterPro" id="IPR019903">
    <property type="entry name" value="RIC_family"/>
</dbReference>
<evidence type="ECO:0000259" key="5">
    <source>
        <dbReference type="Pfam" id="PF01814"/>
    </source>
</evidence>
<comment type="caution">
    <text evidence="6">The sequence shown here is derived from an EMBL/GenBank/DDBJ whole genome shotgun (WGS) entry which is preliminary data.</text>
</comment>
<dbReference type="RefSeq" id="WP_105748358.1">
    <property type="nucleotide sequence ID" value="NZ_PVLQ01000031.1"/>
</dbReference>